<comment type="caution">
    <text evidence="2">The sequence shown here is derived from an EMBL/GenBank/DDBJ whole genome shotgun (WGS) entry which is preliminary data.</text>
</comment>
<dbReference type="Proteomes" id="UP000018888">
    <property type="component" value="Unassembled WGS sequence"/>
</dbReference>
<reference evidence="2 3" key="2">
    <citation type="journal article" date="2018" name="New Phytol.">
        <title>High intraspecific genome diversity in the model arbuscular mycorrhizal symbiont Rhizophagus irregularis.</title>
        <authorList>
            <person name="Chen E.C.H."/>
            <person name="Morin E."/>
            <person name="Beaudet D."/>
            <person name="Noel J."/>
            <person name="Yildirir G."/>
            <person name="Ndikumana S."/>
            <person name="Charron P."/>
            <person name="St-Onge C."/>
            <person name="Giorgi J."/>
            <person name="Kruger M."/>
            <person name="Marton T."/>
            <person name="Ropars J."/>
            <person name="Grigoriev I.V."/>
            <person name="Hainaut M."/>
            <person name="Henrissat B."/>
            <person name="Roux C."/>
            <person name="Martin F."/>
            <person name="Corradi N."/>
        </authorList>
    </citation>
    <scope>NUCLEOTIDE SEQUENCE [LARGE SCALE GENOMIC DNA]</scope>
    <source>
        <strain evidence="2 3">DAOM 197198</strain>
    </source>
</reference>
<feature type="compositionally biased region" description="Acidic residues" evidence="1">
    <location>
        <begin position="116"/>
        <end position="142"/>
    </location>
</feature>
<feature type="region of interest" description="Disordered" evidence="1">
    <location>
        <begin position="31"/>
        <end position="143"/>
    </location>
</feature>
<feature type="compositionally biased region" description="Polar residues" evidence="1">
    <location>
        <begin position="97"/>
        <end position="115"/>
    </location>
</feature>
<sequence length="1161" mass="134756">MRVYPIRCWSPLLHSPPFEVFSAEMGDKVRKDHNKKERAMITQGRHPCADKNRQPKRRAHERRKNEYYHPSSCPSDSEEQLSIRRRENRQAVVETSYHVTSDSESASGDKSGNSETSDDESGNADSESTSDDPDSISDDSDSDSNFIPKYYFSKDKMPHDLREALRLEVKWLLSQFPDEDKLNLNETFEQQSDYVNEIIVLAIMESLNKTIFPVANKVKQKNRAKMINHLRRVGDPLIRKFNNEHLQPVINHSAYHSPEISETDEENPSGKRKIVIRDFKWRSSTCRMFLRNYIDRKISEKSKVPKKRKYVYDNENFYDKEEEKPCNAPKWTCTKYKVPTWMPIFQEISSNVNADIPGISVLANSVPAWIPNPKGKDIGSGIDTESHWKTVPTWILNPIGNQFFYFSRKLVLVWIPIFQVSPSNFIRSEEKTESHECLPCIGLFGDSYTNYATSTPSDYSGKERPEVVGKRLFPVKFSHDALFFHKKLNKEQIQEFNTTLQVISLWKIDQFEGVIRSVKCTVMTTNLSDLCGECIDLKNNTRLKDAIKSISLPSFICWLIIETYFFFCIKRRAIPLTFKFIPKFYFNTRLIDLIKNQNLRSLWTCIITNNNDSAMWASLAQMGMNGSFSGEKTFTELASLMLQIKIKEEAGISMKGLQYSEHFTHFFSLLSESSREYEVFRKALDGMSIQRIHQIHASNTELITDPNLVLDNVTKFACITKELKWEGPILLMTDYTKICSKLVYSQKLGYITGSTLPSSEVSVSDINDIHEKICNIYENNAFATQVQVIVLKIPIGKIPLMVIAILPTKDDKSAEQIFNILYFAHQNNLNILSIGADGARSEFNAQTKIMNSSSTYFTFDDPFYNVHFKVPIIHGRPLLYLLAHQDTLLKCNVLNINKQDDVWKDYIQCCGMIHSSKWYNMQHKYYPHYPLFLWEHVTEAFEHIFGILRQVIADFNFYEFYKIQKRVMYRDKISCAGLINTSRDRTSVRSYVFDIDGTSLFHETIEYLRTWPSEDDFKEAIHIEYSEAISFAKYLQIDNRTAPSMQKLIHCDEHSSDDQNNLETVDDDEQCQNLADDESNIRNEDEVTNILLATFSDLRYILKQKPVPQKQFKRFDPLFTPERFAQPETSETTEKSGLFNFNNANRLITELIIDLNVRKER</sequence>
<proteinExistence type="predicted"/>
<protein>
    <submittedName>
        <fullName evidence="2">Uncharacterized protein</fullName>
    </submittedName>
</protein>
<dbReference type="VEuPathDB" id="FungiDB:RhiirFUN_007873"/>
<dbReference type="AlphaFoldDB" id="A0A2P4P9R8"/>
<evidence type="ECO:0000313" key="2">
    <source>
        <dbReference type="EMBL" id="POG62142.1"/>
    </source>
</evidence>
<keyword evidence="3" id="KW-1185">Reference proteome</keyword>
<name>A0A2P4P9R8_RHIID</name>
<organism evidence="2 3">
    <name type="scientific">Rhizophagus irregularis (strain DAOM 181602 / DAOM 197198 / MUCL 43194)</name>
    <name type="common">Arbuscular mycorrhizal fungus</name>
    <name type="synonym">Glomus intraradices</name>
    <dbReference type="NCBI Taxonomy" id="747089"/>
    <lineage>
        <taxon>Eukaryota</taxon>
        <taxon>Fungi</taxon>
        <taxon>Fungi incertae sedis</taxon>
        <taxon>Mucoromycota</taxon>
        <taxon>Glomeromycotina</taxon>
        <taxon>Glomeromycetes</taxon>
        <taxon>Glomerales</taxon>
        <taxon>Glomeraceae</taxon>
        <taxon>Rhizophagus</taxon>
    </lineage>
</organism>
<dbReference type="VEuPathDB" id="FungiDB:RhiirFUN_019140"/>
<evidence type="ECO:0000313" key="3">
    <source>
        <dbReference type="Proteomes" id="UP000018888"/>
    </source>
</evidence>
<reference evidence="2 3" key="1">
    <citation type="journal article" date="2013" name="Proc. Natl. Acad. Sci. U.S.A.">
        <title>Genome of an arbuscular mycorrhizal fungus provides insight into the oldest plant symbiosis.</title>
        <authorList>
            <person name="Tisserant E."/>
            <person name="Malbreil M."/>
            <person name="Kuo A."/>
            <person name="Kohler A."/>
            <person name="Symeonidi A."/>
            <person name="Balestrini R."/>
            <person name="Charron P."/>
            <person name="Duensing N."/>
            <person name="Frei Dit Frey N."/>
            <person name="Gianinazzi-Pearson V."/>
            <person name="Gilbert L.B."/>
            <person name="Handa Y."/>
            <person name="Herr J.R."/>
            <person name="Hijri M."/>
            <person name="Koul R."/>
            <person name="Kawaguchi M."/>
            <person name="Krajinski F."/>
            <person name="Lammers P.J."/>
            <person name="Masclaux F.G."/>
            <person name="Murat C."/>
            <person name="Morin E."/>
            <person name="Ndikumana S."/>
            <person name="Pagni M."/>
            <person name="Petitpierre D."/>
            <person name="Requena N."/>
            <person name="Rosikiewicz P."/>
            <person name="Riley R."/>
            <person name="Saito K."/>
            <person name="San Clemente H."/>
            <person name="Shapiro H."/>
            <person name="van Tuinen D."/>
            <person name="Becard G."/>
            <person name="Bonfante P."/>
            <person name="Paszkowski U."/>
            <person name="Shachar-Hill Y.Y."/>
            <person name="Tuskan G.A."/>
            <person name="Young P.W."/>
            <person name="Sanders I.R."/>
            <person name="Henrissat B."/>
            <person name="Rensing S.A."/>
            <person name="Grigoriev I.V."/>
            <person name="Corradi N."/>
            <person name="Roux C."/>
            <person name="Martin F."/>
        </authorList>
    </citation>
    <scope>NUCLEOTIDE SEQUENCE [LARGE SCALE GENOMIC DNA]</scope>
    <source>
        <strain evidence="2 3">DAOM 197198</strain>
    </source>
</reference>
<evidence type="ECO:0000256" key="1">
    <source>
        <dbReference type="SAM" id="MobiDB-lite"/>
    </source>
</evidence>
<dbReference type="EMBL" id="AUPC02000312">
    <property type="protein sequence ID" value="POG62142.1"/>
    <property type="molecule type" value="Genomic_DNA"/>
</dbReference>
<gene>
    <name evidence="2" type="ORF">GLOIN_2v1785707</name>
</gene>
<accession>A0A2P4P9R8</accession>